<evidence type="ECO:0000313" key="1">
    <source>
        <dbReference type="EMBL" id="GIX83060.1"/>
    </source>
</evidence>
<dbReference type="Proteomes" id="UP001054945">
    <property type="component" value="Unassembled WGS sequence"/>
</dbReference>
<evidence type="ECO:0000313" key="2">
    <source>
        <dbReference type="Proteomes" id="UP001054945"/>
    </source>
</evidence>
<accession>A0AAV4NGX7</accession>
<keyword evidence="2" id="KW-1185">Reference proteome</keyword>
<organism evidence="1 2">
    <name type="scientific">Caerostris extrusa</name>
    <name type="common">Bark spider</name>
    <name type="synonym">Caerostris bankana</name>
    <dbReference type="NCBI Taxonomy" id="172846"/>
    <lineage>
        <taxon>Eukaryota</taxon>
        <taxon>Metazoa</taxon>
        <taxon>Ecdysozoa</taxon>
        <taxon>Arthropoda</taxon>
        <taxon>Chelicerata</taxon>
        <taxon>Arachnida</taxon>
        <taxon>Araneae</taxon>
        <taxon>Araneomorphae</taxon>
        <taxon>Entelegynae</taxon>
        <taxon>Araneoidea</taxon>
        <taxon>Araneidae</taxon>
        <taxon>Caerostris</taxon>
    </lineage>
</organism>
<proteinExistence type="predicted"/>
<protein>
    <submittedName>
        <fullName evidence="1">Uncharacterized protein</fullName>
    </submittedName>
</protein>
<dbReference type="EMBL" id="BPLR01020830">
    <property type="protein sequence ID" value="GIX83060.1"/>
    <property type="molecule type" value="Genomic_DNA"/>
</dbReference>
<dbReference type="AlphaFoldDB" id="A0AAV4NGX7"/>
<gene>
    <name evidence="1" type="ORF">CEXT_448381</name>
</gene>
<name>A0AAV4NGX7_CAEEX</name>
<reference evidence="1 2" key="1">
    <citation type="submission" date="2021-06" db="EMBL/GenBank/DDBJ databases">
        <title>Caerostris extrusa draft genome.</title>
        <authorList>
            <person name="Kono N."/>
            <person name="Arakawa K."/>
        </authorList>
    </citation>
    <scope>NUCLEOTIDE SEQUENCE [LARGE SCALE GENOMIC DNA]</scope>
</reference>
<sequence length="108" mass="12219">MDRTFLEPSRGLSEAVECCIYADSSTCTTLHRDKSATYSRGDRDFITKSSEKFSATKTNRAACERDKPADNWNNKIISAETVIVNDSSLVWQHVSFLFRELLTRVCSS</sequence>
<comment type="caution">
    <text evidence="1">The sequence shown here is derived from an EMBL/GenBank/DDBJ whole genome shotgun (WGS) entry which is preliminary data.</text>
</comment>